<sequence>MQLPETTHQHQSALADYCRTGKYSAIPGVREQHVTQYRRLVYNVVDDMLQSAYPLTHHLLTTREWNALVQEFFSNHPCQSPQVWYMPKELYEYLSPKEHKLKNKYPFLLELLWLEWLEVELFMMEDRPAAYTTIGDLSTDELVLNPEHHLQQFQYPVHLKTAKQLTPADKGDYFLVLFRKPDSGEVNFMNLSPALVAMLEILQEGPQTMDALIRQCCAAWQLQLSPEIQAAAHAFITQSLDNRLIIGFKSKH</sequence>
<reference evidence="3 4" key="1">
    <citation type="submission" date="2016-10" db="EMBL/GenBank/DDBJ databases">
        <authorList>
            <person name="de Groot N.N."/>
        </authorList>
    </citation>
    <scope>NUCLEOTIDE SEQUENCE [LARGE SCALE GENOMIC DNA]</scope>
    <source>
        <strain evidence="3 4">DSM 21039</strain>
    </source>
</reference>
<dbReference type="Pfam" id="PF22106">
    <property type="entry name" value="NGO1945_C"/>
    <property type="match status" value="1"/>
</dbReference>
<dbReference type="EMBL" id="FOBB01000005">
    <property type="protein sequence ID" value="SEM64853.1"/>
    <property type="molecule type" value="Genomic_DNA"/>
</dbReference>
<evidence type="ECO:0000259" key="2">
    <source>
        <dbReference type="Pfam" id="PF22106"/>
    </source>
</evidence>
<dbReference type="InterPro" id="IPR054098">
    <property type="entry name" value="NGO1945-like_C"/>
</dbReference>
<organism evidence="3 4">
    <name type="scientific">Chitinophaga rupis</name>
    <dbReference type="NCBI Taxonomy" id="573321"/>
    <lineage>
        <taxon>Bacteria</taxon>
        <taxon>Pseudomonadati</taxon>
        <taxon>Bacteroidota</taxon>
        <taxon>Chitinophagia</taxon>
        <taxon>Chitinophagales</taxon>
        <taxon>Chitinophagaceae</taxon>
        <taxon>Chitinophaga</taxon>
    </lineage>
</organism>
<dbReference type="AlphaFoldDB" id="A0A1H8A2U5"/>
<dbReference type="STRING" id="573321.SAMN04488505_105293"/>
<evidence type="ECO:0000259" key="1">
    <source>
        <dbReference type="Pfam" id="PF09836"/>
    </source>
</evidence>
<evidence type="ECO:0000313" key="3">
    <source>
        <dbReference type="EMBL" id="SEM64853.1"/>
    </source>
</evidence>
<protein>
    <submittedName>
        <fullName evidence="3">Uncharacterized protein</fullName>
    </submittedName>
</protein>
<dbReference type="Proteomes" id="UP000198984">
    <property type="component" value="Unassembled WGS sequence"/>
</dbReference>
<gene>
    <name evidence="3" type="ORF">SAMN04488505_105293</name>
</gene>
<name>A0A1H8A2U5_9BACT</name>
<dbReference type="RefSeq" id="WP_089916798.1">
    <property type="nucleotide sequence ID" value="NZ_FOBB01000005.1"/>
</dbReference>
<feature type="domain" description="NGO1945-like C-terminal" evidence="2">
    <location>
        <begin position="145"/>
        <end position="238"/>
    </location>
</feature>
<dbReference type="InterPro" id="IPR018640">
    <property type="entry name" value="DUF2063"/>
</dbReference>
<dbReference type="Gene3D" id="1.10.150.690">
    <property type="entry name" value="DUF2063"/>
    <property type="match status" value="1"/>
</dbReference>
<proteinExistence type="predicted"/>
<dbReference type="Gene3D" id="3.90.930.50">
    <property type="match status" value="1"/>
</dbReference>
<dbReference type="InterPro" id="IPR044922">
    <property type="entry name" value="DUF2063_N_sf"/>
</dbReference>
<accession>A0A1H8A2U5</accession>
<feature type="domain" description="Putative DNA-binding" evidence="1">
    <location>
        <begin position="10"/>
        <end position="94"/>
    </location>
</feature>
<evidence type="ECO:0000313" key="4">
    <source>
        <dbReference type="Proteomes" id="UP000198984"/>
    </source>
</evidence>
<dbReference type="OrthoDB" id="4146344at2"/>
<dbReference type="Pfam" id="PF09836">
    <property type="entry name" value="DUF2063"/>
    <property type="match status" value="1"/>
</dbReference>
<keyword evidence="4" id="KW-1185">Reference proteome</keyword>